<dbReference type="InterPro" id="IPR036259">
    <property type="entry name" value="MFS_trans_sf"/>
</dbReference>
<keyword evidence="3" id="KW-0812">Transmembrane</keyword>
<dbReference type="EMBL" id="JANPWZ010000123">
    <property type="protein sequence ID" value="KAJ3579187.1"/>
    <property type="molecule type" value="Genomic_DNA"/>
</dbReference>
<dbReference type="InterPro" id="IPR020846">
    <property type="entry name" value="MFS_dom"/>
</dbReference>
<evidence type="ECO:0000256" key="1">
    <source>
        <dbReference type="ARBA" id="ARBA00004141"/>
    </source>
</evidence>
<feature type="transmembrane region" description="Helical" evidence="3">
    <location>
        <begin position="451"/>
        <end position="472"/>
    </location>
</feature>
<reference evidence="5" key="1">
    <citation type="submission" date="2022-07" db="EMBL/GenBank/DDBJ databases">
        <title>Genome Sequence of Xylaria arbuscula.</title>
        <authorList>
            <person name="Buettner E."/>
        </authorList>
    </citation>
    <scope>NUCLEOTIDE SEQUENCE</scope>
    <source>
        <strain evidence="5">VT107</strain>
    </source>
</reference>
<feature type="transmembrane region" description="Helical" evidence="3">
    <location>
        <begin position="98"/>
        <end position="119"/>
    </location>
</feature>
<feature type="transmembrane region" description="Helical" evidence="3">
    <location>
        <begin position="257"/>
        <end position="277"/>
    </location>
</feature>
<comment type="caution">
    <text evidence="5">The sequence shown here is derived from an EMBL/GenBank/DDBJ whole genome shotgun (WGS) entry which is preliminary data.</text>
</comment>
<organism evidence="5 6">
    <name type="scientific">Xylaria arbuscula</name>
    <dbReference type="NCBI Taxonomy" id="114810"/>
    <lineage>
        <taxon>Eukaryota</taxon>
        <taxon>Fungi</taxon>
        <taxon>Dikarya</taxon>
        <taxon>Ascomycota</taxon>
        <taxon>Pezizomycotina</taxon>
        <taxon>Sordariomycetes</taxon>
        <taxon>Xylariomycetidae</taxon>
        <taxon>Xylariales</taxon>
        <taxon>Xylariaceae</taxon>
        <taxon>Xylaria</taxon>
    </lineage>
</organism>
<keyword evidence="6" id="KW-1185">Reference proteome</keyword>
<proteinExistence type="inferred from homology"/>
<feature type="transmembrane region" description="Helical" evidence="3">
    <location>
        <begin position="414"/>
        <end position="439"/>
    </location>
</feature>
<dbReference type="AlphaFoldDB" id="A0A9W8TPP9"/>
<dbReference type="PROSITE" id="PS50850">
    <property type="entry name" value="MFS"/>
    <property type="match status" value="1"/>
</dbReference>
<evidence type="ECO:0000313" key="5">
    <source>
        <dbReference type="EMBL" id="KAJ3579187.1"/>
    </source>
</evidence>
<dbReference type="GO" id="GO:0016020">
    <property type="term" value="C:membrane"/>
    <property type="evidence" value="ECO:0007669"/>
    <property type="project" value="UniProtKB-SubCell"/>
</dbReference>
<evidence type="ECO:0000256" key="3">
    <source>
        <dbReference type="SAM" id="Phobius"/>
    </source>
</evidence>
<dbReference type="Proteomes" id="UP001148614">
    <property type="component" value="Unassembled WGS sequence"/>
</dbReference>
<feature type="transmembrane region" description="Helical" evidence="3">
    <location>
        <begin position="338"/>
        <end position="361"/>
    </location>
</feature>
<comment type="similarity">
    <text evidence="2">Belongs to the major facilitator superfamily. Monocarboxylate porter (TC 2.A.1.13) family.</text>
</comment>
<accession>A0A9W8TPP9</accession>
<sequence>MDDSARNKRKSWLRPVSGLRSLSQIHYKEELRPALNYKFPTFYSPDRYPLKDLTPGSSIRSSSSRYTLSSIESSRPILKSKFSSDWSTPPAPDGGTEAWSVVAGGFLSYFATFGLLNSFGTFQAYDQENLLQGSGSSSISWIGSVQLFLLFIGGLGVGPAFDKLGAMRITAPGTFLYVLSFMFTSLGTQFYQILLAQGFLYGIADAMLFYPTISAVNVWFDHNRGLALGIVVSGSSIGGIVWPILVERLIQAIGFPWALRTIGFICLAILIPSVILVRERRVTNSPRGNIDTKRLTKEILSKEYLLQTGGFTFAYLGLFIPFYYLSLFAIKHGVEPGFANYLLAILNAGSFVGRIISGFLADKLGPSVNTPTTPTERQRYLQDNYSSFNITSVSSFLAGVVLLSLLAITTQPEIIAFSVLYGLFSGGLISLQSACIAAISPNKNMIGVKIGVMMAVCSVGVLIGNPIAGILLDRAGGEFNTATTEVSSSPFSEDYTVLINMDTSSPSAVTITTTPASNPFMA</sequence>
<feature type="transmembrane region" description="Helical" evidence="3">
    <location>
        <begin position="304"/>
        <end position="326"/>
    </location>
</feature>
<evidence type="ECO:0000256" key="2">
    <source>
        <dbReference type="ARBA" id="ARBA00006727"/>
    </source>
</evidence>
<dbReference type="GO" id="GO:0022857">
    <property type="term" value="F:transmembrane transporter activity"/>
    <property type="evidence" value="ECO:0007669"/>
    <property type="project" value="InterPro"/>
</dbReference>
<evidence type="ECO:0000313" key="6">
    <source>
        <dbReference type="Proteomes" id="UP001148614"/>
    </source>
</evidence>
<dbReference type="PANTHER" id="PTHR11360:SF177">
    <property type="entry name" value="RIBOFLAVIN TRANSPORTER MCH5"/>
    <property type="match status" value="1"/>
</dbReference>
<dbReference type="Pfam" id="PF07690">
    <property type="entry name" value="MFS_1"/>
    <property type="match status" value="1"/>
</dbReference>
<feature type="transmembrane region" description="Helical" evidence="3">
    <location>
        <begin position="199"/>
        <end position="219"/>
    </location>
</feature>
<keyword evidence="3" id="KW-0472">Membrane</keyword>
<protein>
    <recommendedName>
        <fullName evidence="4">Major facilitator superfamily (MFS) profile domain-containing protein</fullName>
    </recommendedName>
</protein>
<keyword evidence="3" id="KW-1133">Transmembrane helix</keyword>
<name>A0A9W8TPP9_9PEZI</name>
<evidence type="ECO:0000259" key="4">
    <source>
        <dbReference type="PROSITE" id="PS50850"/>
    </source>
</evidence>
<dbReference type="VEuPathDB" id="FungiDB:F4678DRAFT_484049"/>
<gene>
    <name evidence="5" type="ORF">NPX13_g1384</name>
</gene>
<dbReference type="Gene3D" id="1.20.1250.20">
    <property type="entry name" value="MFS general substrate transporter like domains"/>
    <property type="match status" value="2"/>
</dbReference>
<dbReference type="SUPFAM" id="SSF103473">
    <property type="entry name" value="MFS general substrate transporter"/>
    <property type="match status" value="1"/>
</dbReference>
<feature type="transmembrane region" description="Helical" evidence="3">
    <location>
        <begin position="139"/>
        <end position="161"/>
    </location>
</feature>
<comment type="subcellular location">
    <subcellularLocation>
        <location evidence="1">Membrane</location>
        <topology evidence="1">Multi-pass membrane protein</topology>
    </subcellularLocation>
</comment>
<dbReference type="PANTHER" id="PTHR11360">
    <property type="entry name" value="MONOCARBOXYLATE TRANSPORTER"/>
    <property type="match status" value="1"/>
</dbReference>
<feature type="transmembrane region" description="Helical" evidence="3">
    <location>
        <begin position="387"/>
        <end position="408"/>
    </location>
</feature>
<feature type="transmembrane region" description="Helical" evidence="3">
    <location>
        <begin position="173"/>
        <end position="193"/>
    </location>
</feature>
<dbReference type="InterPro" id="IPR011701">
    <property type="entry name" value="MFS"/>
</dbReference>
<dbReference type="InterPro" id="IPR050327">
    <property type="entry name" value="Proton-linked_MCT"/>
</dbReference>
<feature type="transmembrane region" description="Helical" evidence="3">
    <location>
        <begin position="226"/>
        <end position="245"/>
    </location>
</feature>
<feature type="domain" description="Major facilitator superfamily (MFS) profile" evidence="4">
    <location>
        <begin position="97"/>
        <end position="522"/>
    </location>
</feature>